<dbReference type="SUPFAM" id="SSF48008">
    <property type="entry name" value="GntR ligand-binding domain-like"/>
    <property type="match status" value="1"/>
</dbReference>
<dbReference type="CDD" id="cd07377">
    <property type="entry name" value="WHTH_GntR"/>
    <property type="match status" value="1"/>
</dbReference>
<dbReference type="GO" id="GO:0003700">
    <property type="term" value="F:DNA-binding transcription factor activity"/>
    <property type="evidence" value="ECO:0007669"/>
    <property type="project" value="InterPro"/>
</dbReference>
<keyword evidence="5" id="KW-0670">Pyruvate</keyword>
<dbReference type="AlphaFoldDB" id="A0A1G9Y9R7"/>
<dbReference type="PROSITE" id="PS50949">
    <property type="entry name" value="HTH_GNTR"/>
    <property type="match status" value="1"/>
</dbReference>
<dbReference type="SMART" id="SM00345">
    <property type="entry name" value="HTH_GNTR"/>
    <property type="match status" value="1"/>
</dbReference>
<dbReference type="Pfam" id="PF00392">
    <property type="entry name" value="GntR"/>
    <property type="match status" value="1"/>
</dbReference>
<keyword evidence="6" id="KW-1185">Reference proteome</keyword>
<keyword evidence="1" id="KW-0805">Transcription regulation</keyword>
<dbReference type="STRING" id="482461.SAMN05216244_4091"/>
<dbReference type="InterPro" id="IPR000524">
    <property type="entry name" value="Tscrpt_reg_HTH_GntR"/>
</dbReference>
<reference evidence="6" key="1">
    <citation type="submission" date="2016-10" db="EMBL/GenBank/DDBJ databases">
        <authorList>
            <person name="Varghese N."/>
            <person name="Submissions S."/>
        </authorList>
    </citation>
    <scope>NUCLEOTIDE SEQUENCE [LARGE SCALE GENOMIC DNA]</scope>
    <source>
        <strain evidence="6">CGMCC 1.6199</strain>
    </source>
</reference>
<keyword evidence="3" id="KW-0804">Transcription</keyword>
<dbReference type="Gene3D" id="1.10.10.10">
    <property type="entry name" value="Winged helix-like DNA-binding domain superfamily/Winged helix DNA-binding domain"/>
    <property type="match status" value="1"/>
</dbReference>
<dbReference type="PANTHER" id="PTHR43537:SF54">
    <property type="entry name" value="TRANSCRIPTIONAL REGULATOR, GNTR FAMILY"/>
    <property type="match status" value="1"/>
</dbReference>
<evidence type="ECO:0000313" key="6">
    <source>
        <dbReference type="Proteomes" id="UP000182347"/>
    </source>
</evidence>
<protein>
    <submittedName>
        <fullName evidence="5">GntR family transcriptional regulator, transcriptional repressor for pyruvate dehydrogenase complex</fullName>
    </submittedName>
</protein>
<evidence type="ECO:0000313" key="5">
    <source>
        <dbReference type="EMBL" id="SDN05416.1"/>
    </source>
</evidence>
<accession>A0A1G9Y9R7</accession>
<dbReference type="PANTHER" id="PTHR43537">
    <property type="entry name" value="TRANSCRIPTIONAL REGULATOR, GNTR FAMILY"/>
    <property type="match status" value="1"/>
</dbReference>
<dbReference type="PRINTS" id="PR00035">
    <property type="entry name" value="HTHGNTR"/>
</dbReference>
<evidence type="ECO:0000259" key="4">
    <source>
        <dbReference type="PROSITE" id="PS50949"/>
    </source>
</evidence>
<gene>
    <name evidence="5" type="ORF">SAMN05216244_4091</name>
</gene>
<evidence type="ECO:0000256" key="1">
    <source>
        <dbReference type="ARBA" id="ARBA00023015"/>
    </source>
</evidence>
<evidence type="ECO:0000256" key="3">
    <source>
        <dbReference type="ARBA" id="ARBA00023163"/>
    </source>
</evidence>
<dbReference type="EMBL" id="FNHF01000008">
    <property type="protein sequence ID" value="SDN05416.1"/>
    <property type="molecule type" value="Genomic_DNA"/>
</dbReference>
<proteinExistence type="predicted"/>
<dbReference type="Proteomes" id="UP000182347">
    <property type="component" value="Unassembled WGS sequence"/>
</dbReference>
<dbReference type="InterPro" id="IPR008920">
    <property type="entry name" value="TF_FadR/GntR_C"/>
</dbReference>
<keyword evidence="2" id="KW-0238">DNA-binding</keyword>
<dbReference type="InterPro" id="IPR036388">
    <property type="entry name" value="WH-like_DNA-bd_sf"/>
</dbReference>
<sequence>MNAEFVFCGRGDLIVSKPEKMKVYEEVLNEIRDFIEENDLSPGDKLPSERELTEHLGAGRSSVREALRAIELLGLIETRRGEGTFLKMYQPYHTVELLSSFILRDSNTKQDIVFSKRVIEKEAAKLAYSHLSDEERTELMQVLDNDQLTAEQFHYQFFLIIFNSGENFLLQKIWHLLNDFSYAVENVSYNKQFYHLLVHIYMDGKYEDIETLFSSLQREAISEAE</sequence>
<name>A0A1G9Y9R7_9BACI</name>
<evidence type="ECO:0000256" key="2">
    <source>
        <dbReference type="ARBA" id="ARBA00023125"/>
    </source>
</evidence>
<dbReference type="InterPro" id="IPR036390">
    <property type="entry name" value="WH_DNA-bd_sf"/>
</dbReference>
<dbReference type="GO" id="GO:0003677">
    <property type="term" value="F:DNA binding"/>
    <property type="evidence" value="ECO:0007669"/>
    <property type="project" value="UniProtKB-KW"/>
</dbReference>
<dbReference type="SUPFAM" id="SSF46785">
    <property type="entry name" value="Winged helix' DNA-binding domain"/>
    <property type="match status" value="1"/>
</dbReference>
<feature type="domain" description="HTH gntR-type" evidence="4">
    <location>
        <begin position="21"/>
        <end position="89"/>
    </location>
</feature>
<organism evidence="5 6">
    <name type="scientific">Sediminibacillus halophilus</name>
    <dbReference type="NCBI Taxonomy" id="482461"/>
    <lineage>
        <taxon>Bacteria</taxon>
        <taxon>Bacillati</taxon>
        <taxon>Bacillota</taxon>
        <taxon>Bacilli</taxon>
        <taxon>Bacillales</taxon>
        <taxon>Bacillaceae</taxon>
        <taxon>Sediminibacillus</taxon>
    </lineage>
</organism>